<dbReference type="Proteomes" id="UP001302602">
    <property type="component" value="Unassembled WGS sequence"/>
</dbReference>
<dbReference type="GeneID" id="87823551"/>
<organism evidence="1 2">
    <name type="scientific">Parathielavia appendiculata</name>
    <dbReference type="NCBI Taxonomy" id="2587402"/>
    <lineage>
        <taxon>Eukaryota</taxon>
        <taxon>Fungi</taxon>
        <taxon>Dikarya</taxon>
        <taxon>Ascomycota</taxon>
        <taxon>Pezizomycotina</taxon>
        <taxon>Sordariomycetes</taxon>
        <taxon>Sordariomycetidae</taxon>
        <taxon>Sordariales</taxon>
        <taxon>Chaetomiaceae</taxon>
        <taxon>Parathielavia</taxon>
    </lineage>
</organism>
<name>A0AAN6YZ88_9PEZI</name>
<reference evidence="1" key="1">
    <citation type="journal article" date="2023" name="Mol. Phylogenet. Evol.">
        <title>Genome-scale phylogeny and comparative genomics of the fungal order Sordariales.</title>
        <authorList>
            <person name="Hensen N."/>
            <person name="Bonometti L."/>
            <person name="Westerberg I."/>
            <person name="Brannstrom I.O."/>
            <person name="Guillou S."/>
            <person name="Cros-Aarteil S."/>
            <person name="Calhoun S."/>
            <person name="Haridas S."/>
            <person name="Kuo A."/>
            <person name="Mondo S."/>
            <person name="Pangilinan J."/>
            <person name="Riley R."/>
            <person name="LaButti K."/>
            <person name="Andreopoulos B."/>
            <person name="Lipzen A."/>
            <person name="Chen C."/>
            <person name="Yan M."/>
            <person name="Daum C."/>
            <person name="Ng V."/>
            <person name="Clum A."/>
            <person name="Steindorff A."/>
            <person name="Ohm R.A."/>
            <person name="Martin F."/>
            <person name="Silar P."/>
            <person name="Natvig D.O."/>
            <person name="Lalanne C."/>
            <person name="Gautier V."/>
            <person name="Ament-Velasquez S.L."/>
            <person name="Kruys A."/>
            <person name="Hutchinson M.I."/>
            <person name="Powell A.J."/>
            <person name="Barry K."/>
            <person name="Miller A.N."/>
            <person name="Grigoriev I.V."/>
            <person name="Debuchy R."/>
            <person name="Gladieux P."/>
            <person name="Hiltunen Thoren M."/>
            <person name="Johannesson H."/>
        </authorList>
    </citation>
    <scope>NUCLEOTIDE SEQUENCE</scope>
    <source>
        <strain evidence="1">CBS 731.68</strain>
    </source>
</reference>
<keyword evidence="2" id="KW-1185">Reference proteome</keyword>
<proteinExistence type="predicted"/>
<reference evidence="1" key="2">
    <citation type="submission" date="2023-05" db="EMBL/GenBank/DDBJ databases">
        <authorList>
            <consortium name="Lawrence Berkeley National Laboratory"/>
            <person name="Steindorff A."/>
            <person name="Hensen N."/>
            <person name="Bonometti L."/>
            <person name="Westerberg I."/>
            <person name="Brannstrom I.O."/>
            <person name="Guillou S."/>
            <person name="Cros-Aarteil S."/>
            <person name="Calhoun S."/>
            <person name="Haridas S."/>
            <person name="Kuo A."/>
            <person name="Mondo S."/>
            <person name="Pangilinan J."/>
            <person name="Riley R."/>
            <person name="Labutti K."/>
            <person name="Andreopoulos B."/>
            <person name="Lipzen A."/>
            <person name="Chen C."/>
            <person name="Yanf M."/>
            <person name="Daum C."/>
            <person name="Ng V."/>
            <person name="Clum A."/>
            <person name="Ohm R."/>
            <person name="Martin F."/>
            <person name="Silar P."/>
            <person name="Natvig D."/>
            <person name="Lalanne C."/>
            <person name="Gautier V."/>
            <person name="Ament-Velasquez S.L."/>
            <person name="Kruys A."/>
            <person name="Hutchinson M.I."/>
            <person name="Powell A.J."/>
            <person name="Barry K."/>
            <person name="Miller A.N."/>
            <person name="Grigoriev I.V."/>
            <person name="Debuchy R."/>
            <person name="Gladieux P."/>
            <person name="Thoren M.H."/>
            <person name="Johannesson H."/>
        </authorList>
    </citation>
    <scope>NUCLEOTIDE SEQUENCE</scope>
    <source>
        <strain evidence="1">CBS 731.68</strain>
    </source>
</reference>
<dbReference type="EMBL" id="MU853253">
    <property type="protein sequence ID" value="KAK4119152.1"/>
    <property type="molecule type" value="Genomic_DNA"/>
</dbReference>
<dbReference type="RefSeq" id="XP_062642925.1">
    <property type="nucleotide sequence ID" value="XM_062786782.1"/>
</dbReference>
<evidence type="ECO:0000313" key="2">
    <source>
        <dbReference type="Proteomes" id="UP001302602"/>
    </source>
</evidence>
<sequence>MARDSVSVLDKCKLPILSLACGGWRHGESERSPAGVTGLSSAACCDPDTTPRQLEATHRYLSLAVVPLAISGDADWWGRRGPGSPSPRGAGEPYKGLARLVEKRCSPWVGSPKWLTRPFMRTVGWIPSLVRHILSDVGKCRHCSTHSPAVPTAYLPQPAPHVCRLIFMPCFGRGRTRGTPAASR</sequence>
<accession>A0AAN6YZ88</accession>
<comment type="caution">
    <text evidence="1">The sequence shown here is derived from an EMBL/GenBank/DDBJ whole genome shotgun (WGS) entry which is preliminary data.</text>
</comment>
<protein>
    <submittedName>
        <fullName evidence="1">Uncharacterized protein</fullName>
    </submittedName>
</protein>
<evidence type="ECO:0000313" key="1">
    <source>
        <dbReference type="EMBL" id="KAK4119152.1"/>
    </source>
</evidence>
<gene>
    <name evidence="1" type="ORF">N657DRAFT_319557</name>
</gene>
<dbReference type="AlphaFoldDB" id="A0AAN6YZ88"/>